<keyword evidence="3" id="KW-1185">Reference proteome</keyword>
<dbReference type="Proteomes" id="UP000265520">
    <property type="component" value="Unassembled WGS sequence"/>
</dbReference>
<feature type="compositionally biased region" description="Basic and acidic residues" evidence="1">
    <location>
        <begin position="1"/>
        <end position="12"/>
    </location>
</feature>
<proteinExistence type="predicted"/>
<sequence length="27" mass="3168">EEEEGWRRKDTTWRLAAGPSSSLNHVR</sequence>
<protein>
    <submittedName>
        <fullName evidence="2">Uncharacterized protein</fullName>
    </submittedName>
</protein>
<dbReference type="EMBL" id="LXQA010533801">
    <property type="protein sequence ID" value="MCI57722.1"/>
    <property type="molecule type" value="Genomic_DNA"/>
</dbReference>
<reference evidence="2 3" key="1">
    <citation type="journal article" date="2018" name="Front. Plant Sci.">
        <title>Red Clover (Trifolium pratense) and Zigzag Clover (T. medium) - A Picture of Genomic Similarities and Differences.</title>
        <authorList>
            <person name="Dluhosova J."/>
            <person name="Istvanek J."/>
            <person name="Nedelnik J."/>
            <person name="Repkova J."/>
        </authorList>
    </citation>
    <scope>NUCLEOTIDE SEQUENCE [LARGE SCALE GENOMIC DNA]</scope>
    <source>
        <strain evidence="3">cv. 10/8</strain>
        <tissue evidence="2">Leaf</tissue>
    </source>
</reference>
<accession>A0A392TA29</accession>
<feature type="region of interest" description="Disordered" evidence="1">
    <location>
        <begin position="1"/>
        <end position="27"/>
    </location>
</feature>
<feature type="non-terminal residue" evidence="2">
    <location>
        <position position="1"/>
    </location>
</feature>
<name>A0A392TA29_9FABA</name>
<evidence type="ECO:0000313" key="3">
    <source>
        <dbReference type="Proteomes" id="UP000265520"/>
    </source>
</evidence>
<evidence type="ECO:0000313" key="2">
    <source>
        <dbReference type="EMBL" id="MCI57722.1"/>
    </source>
</evidence>
<dbReference type="AlphaFoldDB" id="A0A392TA29"/>
<organism evidence="2 3">
    <name type="scientific">Trifolium medium</name>
    <dbReference type="NCBI Taxonomy" id="97028"/>
    <lineage>
        <taxon>Eukaryota</taxon>
        <taxon>Viridiplantae</taxon>
        <taxon>Streptophyta</taxon>
        <taxon>Embryophyta</taxon>
        <taxon>Tracheophyta</taxon>
        <taxon>Spermatophyta</taxon>
        <taxon>Magnoliopsida</taxon>
        <taxon>eudicotyledons</taxon>
        <taxon>Gunneridae</taxon>
        <taxon>Pentapetalae</taxon>
        <taxon>rosids</taxon>
        <taxon>fabids</taxon>
        <taxon>Fabales</taxon>
        <taxon>Fabaceae</taxon>
        <taxon>Papilionoideae</taxon>
        <taxon>50 kb inversion clade</taxon>
        <taxon>NPAAA clade</taxon>
        <taxon>Hologalegina</taxon>
        <taxon>IRL clade</taxon>
        <taxon>Trifolieae</taxon>
        <taxon>Trifolium</taxon>
    </lineage>
</organism>
<evidence type="ECO:0000256" key="1">
    <source>
        <dbReference type="SAM" id="MobiDB-lite"/>
    </source>
</evidence>
<comment type="caution">
    <text evidence="2">The sequence shown here is derived from an EMBL/GenBank/DDBJ whole genome shotgun (WGS) entry which is preliminary data.</text>
</comment>